<evidence type="ECO:0000313" key="3">
    <source>
        <dbReference type="Proteomes" id="UP000016933"/>
    </source>
</evidence>
<accession>M2YI56</accession>
<feature type="chain" id="PRO_5004030213" evidence="1">
    <location>
        <begin position="21"/>
        <end position="220"/>
    </location>
</feature>
<dbReference type="InterPro" id="IPR021054">
    <property type="entry name" value="Cell_wall_mannoprotein_1"/>
</dbReference>
<protein>
    <submittedName>
        <fullName evidence="2">Uncharacterized protein</fullName>
    </submittedName>
</protein>
<dbReference type="EMBL" id="KB446548">
    <property type="protein sequence ID" value="EME38185.1"/>
    <property type="molecule type" value="Genomic_DNA"/>
</dbReference>
<feature type="signal peptide" evidence="1">
    <location>
        <begin position="1"/>
        <end position="20"/>
    </location>
</feature>
<keyword evidence="1" id="KW-0732">Signal</keyword>
<dbReference type="STRING" id="675120.M2YI56"/>
<dbReference type="GO" id="GO:0005576">
    <property type="term" value="C:extracellular region"/>
    <property type="evidence" value="ECO:0007669"/>
    <property type="project" value="TreeGrafter"/>
</dbReference>
<proteinExistence type="predicted"/>
<gene>
    <name evidence="2" type="ORF">DOTSEDRAFT_75994</name>
</gene>
<sequence>MRISTLTVAVVGAAAVNALGQSATTIIADLQSIQNLTEAVTGKINAFNGSLALALPITSATNDVLAKLANATDDAKKAQPFSSGDAQALAPYTQNLAYAVNSSIAALIGKKPEFVAGNLAAIVVQSLQGQYNSSVTFSTAVSLLVPEDTRAVAQALSSQTLLSLQMGIDCFGKNTSCNPTNFFEAQAEAMAREKAANGAVSRSAGYGGLVVAGLVAFMML</sequence>
<dbReference type="Pfam" id="PF12296">
    <property type="entry name" value="HsbA"/>
    <property type="match status" value="1"/>
</dbReference>
<evidence type="ECO:0000313" key="2">
    <source>
        <dbReference type="EMBL" id="EME38185.1"/>
    </source>
</evidence>
<reference evidence="2 3" key="2">
    <citation type="journal article" date="2012" name="PLoS Pathog.">
        <title>Diverse lifestyles and strategies of plant pathogenesis encoded in the genomes of eighteen Dothideomycetes fungi.</title>
        <authorList>
            <person name="Ohm R.A."/>
            <person name="Feau N."/>
            <person name="Henrissat B."/>
            <person name="Schoch C.L."/>
            <person name="Horwitz B.A."/>
            <person name="Barry K.W."/>
            <person name="Condon B.J."/>
            <person name="Copeland A.C."/>
            <person name="Dhillon B."/>
            <person name="Glaser F."/>
            <person name="Hesse C.N."/>
            <person name="Kosti I."/>
            <person name="LaButti K."/>
            <person name="Lindquist E.A."/>
            <person name="Lucas S."/>
            <person name="Salamov A.A."/>
            <person name="Bradshaw R.E."/>
            <person name="Ciuffetti L."/>
            <person name="Hamelin R.C."/>
            <person name="Kema G.H.J."/>
            <person name="Lawrence C."/>
            <person name="Scott J.A."/>
            <person name="Spatafora J.W."/>
            <person name="Turgeon B.G."/>
            <person name="de Wit P.J.G.M."/>
            <person name="Zhong S."/>
            <person name="Goodwin S.B."/>
            <person name="Grigoriev I.V."/>
        </authorList>
    </citation>
    <scope>NUCLEOTIDE SEQUENCE [LARGE SCALE GENOMIC DNA]</scope>
    <source>
        <strain evidence="3">NZE10 / CBS 128990</strain>
    </source>
</reference>
<dbReference type="HOGENOM" id="CLU_1255967_0_0_1"/>
<dbReference type="PANTHER" id="PTHR38123">
    <property type="entry name" value="CELL WALL SERINE-THREONINE-RICH GALACTOMANNOPROTEIN MP1 (AFU_ORTHOLOGUE AFUA_4G03240)"/>
    <property type="match status" value="1"/>
</dbReference>
<dbReference type="OrthoDB" id="2422134at2759"/>
<dbReference type="OMA" id="SYQFNDE"/>
<dbReference type="PANTHER" id="PTHR38123:SF6">
    <property type="entry name" value="CELL WALL SERINE-THREONINE-RICH GALACTOMANNOPROTEIN MP1 (AFU_ORTHOLOGUE AFUA_4G03240)"/>
    <property type="match status" value="1"/>
</dbReference>
<keyword evidence="3" id="KW-1185">Reference proteome</keyword>
<dbReference type="AlphaFoldDB" id="M2YI56"/>
<dbReference type="Gene3D" id="1.20.1280.140">
    <property type="match status" value="1"/>
</dbReference>
<evidence type="ECO:0000256" key="1">
    <source>
        <dbReference type="SAM" id="SignalP"/>
    </source>
</evidence>
<name>M2YI56_DOTSN</name>
<organism evidence="2 3">
    <name type="scientific">Dothistroma septosporum (strain NZE10 / CBS 128990)</name>
    <name type="common">Red band needle blight fungus</name>
    <name type="synonym">Mycosphaerella pini</name>
    <dbReference type="NCBI Taxonomy" id="675120"/>
    <lineage>
        <taxon>Eukaryota</taxon>
        <taxon>Fungi</taxon>
        <taxon>Dikarya</taxon>
        <taxon>Ascomycota</taxon>
        <taxon>Pezizomycotina</taxon>
        <taxon>Dothideomycetes</taxon>
        <taxon>Dothideomycetidae</taxon>
        <taxon>Mycosphaerellales</taxon>
        <taxon>Mycosphaerellaceae</taxon>
        <taxon>Dothistroma</taxon>
    </lineage>
</organism>
<dbReference type="Proteomes" id="UP000016933">
    <property type="component" value="Unassembled WGS sequence"/>
</dbReference>
<reference evidence="3" key="1">
    <citation type="journal article" date="2012" name="PLoS Genet.">
        <title>The genomes of the fungal plant pathogens Cladosporium fulvum and Dothistroma septosporum reveal adaptation to different hosts and lifestyles but also signatures of common ancestry.</title>
        <authorList>
            <person name="de Wit P.J.G.M."/>
            <person name="van der Burgt A."/>
            <person name="Oekmen B."/>
            <person name="Stergiopoulos I."/>
            <person name="Abd-Elsalam K.A."/>
            <person name="Aerts A.L."/>
            <person name="Bahkali A.H."/>
            <person name="Beenen H.G."/>
            <person name="Chettri P."/>
            <person name="Cox M.P."/>
            <person name="Datema E."/>
            <person name="de Vries R.P."/>
            <person name="Dhillon B."/>
            <person name="Ganley A.R."/>
            <person name="Griffiths S.A."/>
            <person name="Guo Y."/>
            <person name="Hamelin R.C."/>
            <person name="Henrissat B."/>
            <person name="Kabir M.S."/>
            <person name="Jashni M.K."/>
            <person name="Kema G."/>
            <person name="Klaubauf S."/>
            <person name="Lapidus A."/>
            <person name="Levasseur A."/>
            <person name="Lindquist E."/>
            <person name="Mehrabi R."/>
            <person name="Ohm R.A."/>
            <person name="Owen T.J."/>
            <person name="Salamov A."/>
            <person name="Schwelm A."/>
            <person name="Schijlen E."/>
            <person name="Sun H."/>
            <person name="van den Burg H.A."/>
            <person name="van Ham R.C.H.J."/>
            <person name="Zhang S."/>
            <person name="Goodwin S.B."/>
            <person name="Grigoriev I.V."/>
            <person name="Collemare J."/>
            <person name="Bradshaw R.E."/>
        </authorList>
    </citation>
    <scope>NUCLEOTIDE SEQUENCE [LARGE SCALE GENOMIC DNA]</scope>
    <source>
        <strain evidence="3">NZE10 / CBS 128990</strain>
    </source>
</reference>
<dbReference type="eggNOG" id="ENOG502SSUM">
    <property type="taxonomic scope" value="Eukaryota"/>
</dbReference>